<dbReference type="SMART" id="SM00829">
    <property type="entry name" value="PKS_ER"/>
    <property type="match status" value="1"/>
</dbReference>
<comment type="subcellular location">
    <subcellularLocation>
        <location evidence="1">Cytoplasm</location>
    </subcellularLocation>
</comment>
<dbReference type="InterPro" id="IPR013154">
    <property type="entry name" value="ADH-like_N"/>
</dbReference>
<dbReference type="Pfam" id="PF08240">
    <property type="entry name" value="ADH_N"/>
    <property type="match status" value="1"/>
</dbReference>
<dbReference type="SUPFAM" id="SSF50129">
    <property type="entry name" value="GroES-like"/>
    <property type="match status" value="1"/>
</dbReference>
<feature type="domain" description="Enoyl reductase (ER)" evidence="7">
    <location>
        <begin position="17"/>
        <end position="338"/>
    </location>
</feature>
<comment type="similarity">
    <text evidence="6">Belongs to the zinc-containing alcohol dehydrogenase family. Quinone oxidoreductase subfamily.</text>
</comment>
<evidence type="ECO:0000313" key="8">
    <source>
        <dbReference type="EMBL" id="MFD2921399.1"/>
    </source>
</evidence>
<evidence type="ECO:0000256" key="6">
    <source>
        <dbReference type="RuleBase" id="RU364000"/>
    </source>
</evidence>
<dbReference type="InterPro" id="IPR036291">
    <property type="entry name" value="NAD(P)-bd_dom_sf"/>
</dbReference>
<keyword evidence="3" id="KW-0963">Cytoplasm</keyword>
<name>A0ABW6A869_9BACT</name>
<dbReference type="Pfam" id="PF13602">
    <property type="entry name" value="ADH_zinc_N_2"/>
    <property type="match status" value="1"/>
</dbReference>
<protein>
    <recommendedName>
        <fullName evidence="6">Zinc-type alcohol dehydrogenase-like protein</fullName>
    </recommendedName>
</protein>
<dbReference type="Gene3D" id="3.90.180.10">
    <property type="entry name" value="Medium-chain alcohol dehydrogenases, catalytic domain"/>
    <property type="match status" value="1"/>
</dbReference>
<dbReference type="PANTHER" id="PTHR44154:SF1">
    <property type="entry name" value="QUINONE OXIDOREDUCTASE"/>
    <property type="match status" value="1"/>
</dbReference>
<dbReference type="PANTHER" id="PTHR44154">
    <property type="entry name" value="QUINONE OXIDOREDUCTASE"/>
    <property type="match status" value="1"/>
</dbReference>
<dbReference type="CDD" id="cd08252">
    <property type="entry name" value="AL_MDR"/>
    <property type="match status" value="1"/>
</dbReference>
<evidence type="ECO:0000256" key="4">
    <source>
        <dbReference type="ARBA" id="ARBA00022857"/>
    </source>
</evidence>
<keyword evidence="6" id="KW-0862">Zinc</keyword>
<comment type="subunit">
    <text evidence="2">Homotetramer.</text>
</comment>
<dbReference type="EMBL" id="JBHUOZ010000003">
    <property type="protein sequence ID" value="MFD2921399.1"/>
    <property type="molecule type" value="Genomic_DNA"/>
</dbReference>
<dbReference type="RefSeq" id="WP_386101625.1">
    <property type="nucleotide sequence ID" value="NZ_JBHUOZ010000003.1"/>
</dbReference>
<dbReference type="InterPro" id="IPR051603">
    <property type="entry name" value="Zinc-ADH_QOR/CCCR"/>
</dbReference>
<evidence type="ECO:0000256" key="2">
    <source>
        <dbReference type="ARBA" id="ARBA00011881"/>
    </source>
</evidence>
<evidence type="ECO:0000256" key="1">
    <source>
        <dbReference type="ARBA" id="ARBA00004496"/>
    </source>
</evidence>
<reference evidence="9" key="1">
    <citation type="journal article" date="2019" name="Int. J. Syst. Evol. Microbiol.">
        <title>The Global Catalogue of Microorganisms (GCM) 10K type strain sequencing project: providing services to taxonomists for standard genome sequencing and annotation.</title>
        <authorList>
            <consortium name="The Broad Institute Genomics Platform"/>
            <consortium name="The Broad Institute Genome Sequencing Center for Infectious Disease"/>
            <person name="Wu L."/>
            <person name="Ma J."/>
        </authorList>
    </citation>
    <scope>NUCLEOTIDE SEQUENCE [LARGE SCALE GENOMIC DNA]</scope>
    <source>
        <strain evidence="9">KCTC 23299</strain>
    </source>
</reference>
<evidence type="ECO:0000313" key="9">
    <source>
        <dbReference type="Proteomes" id="UP001597511"/>
    </source>
</evidence>
<keyword evidence="6" id="KW-0560">Oxidoreductase</keyword>
<proteinExistence type="inferred from homology"/>
<keyword evidence="9" id="KW-1185">Reference proteome</keyword>
<gene>
    <name evidence="8" type="ORF">ACFS6H_16855</name>
</gene>
<keyword evidence="4" id="KW-0521">NADP</keyword>
<dbReference type="InterPro" id="IPR014182">
    <property type="entry name" value="ADH_Zn_typ-1"/>
</dbReference>
<dbReference type="PROSITE" id="PS01162">
    <property type="entry name" value="QOR_ZETA_CRYSTAL"/>
    <property type="match status" value="1"/>
</dbReference>
<comment type="caution">
    <text evidence="8">The sequence shown here is derived from an EMBL/GenBank/DDBJ whole genome shotgun (WGS) entry which is preliminary data.</text>
</comment>
<dbReference type="InterPro" id="IPR002364">
    <property type="entry name" value="Quin_OxRdtase/zeta-crystal_CS"/>
</dbReference>
<evidence type="ECO:0000256" key="3">
    <source>
        <dbReference type="ARBA" id="ARBA00022490"/>
    </source>
</evidence>
<keyword evidence="5" id="KW-0694">RNA-binding</keyword>
<dbReference type="Proteomes" id="UP001597511">
    <property type="component" value="Unassembled WGS sequence"/>
</dbReference>
<dbReference type="NCBIfam" id="TIGR02817">
    <property type="entry name" value="adh_fam_1"/>
    <property type="match status" value="1"/>
</dbReference>
<dbReference type="SUPFAM" id="SSF51735">
    <property type="entry name" value="NAD(P)-binding Rossmann-fold domains"/>
    <property type="match status" value="1"/>
</dbReference>
<organism evidence="8 9">
    <name type="scientific">Terrimonas rubra</name>
    <dbReference type="NCBI Taxonomy" id="1035890"/>
    <lineage>
        <taxon>Bacteria</taxon>
        <taxon>Pseudomonadati</taxon>
        <taxon>Bacteroidota</taxon>
        <taxon>Chitinophagia</taxon>
        <taxon>Chitinophagales</taxon>
        <taxon>Chitinophagaceae</taxon>
        <taxon>Terrimonas</taxon>
    </lineage>
</organism>
<dbReference type="Gene3D" id="3.40.50.720">
    <property type="entry name" value="NAD(P)-binding Rossmann-like Domain"/>
    <property type="match status" value="1"/>
</dbReference>
<keyword evidence="6" id="KW-0479">Metal-binding</keyword>
<dbReference type="InterPro" id="IPR011032">
    <property type="entry name" value="GroES-like_sf"/>
</dbReference>
<evidence type="ECO:0000256" key="5">
    <source>
        <dbReference type="ARBA" id="ARBA00022884"/>
    </source>
</evidence>
<evidence type="ECO:0000259" key="7">
    <source>
        <dbReference type="SMART" id="SM00829"/>
    </source>
</evidence>
<sequence>MNNMKAIGFTTSLPIMEEDSFVLFEKPVPVPAGRELLVKIAAVSVNPVDYKIRQNSLKDKVQDIPKVIGWDAVGIVEATGEGVTLFKKGDRVFYAGDITKDGTNQEYQLVDERIVGFAPEGISIAAAAAMPLTALTAYELLFDRMRLSAERDKGKSILIIGGAGGVGSVAIQIAKKILGLTVIATASRESSVDWCKKMGADHVVDHKDLLTNMKTIGFEQVDFIIDLVDVNQYWEAFVQLIKPQGQIGSISDPTQPVNLRQLKSKSVSFHWELMFTRAMFHTDDMIAQHHILNTVAEWLKKGEILSTVNTVLNGFTVANVQEAHRQLESGTTIGKLVIRY</sequence>
<dbReference type="InterPro" id="IPR020843">
    <property type="entry name" value="ER"/>
</dbReference>
<accession>A0ABW6A869</accession>